<gene>
    <name evidence="3" type="ORF">GPUH_LOCUS13007</name>
</gene>
<reference evidence="3 4" key="2">
    <citation type="submission" date="2018-11" db="EMBL/GenBank/DDBJ databases">
        <authorList>
            <consortium name="Pathogen Informatics"/>
        </authorList>
    </citation>
    <scope>NUCLEOTIDE SEQUENCE [LARGE SCALE GENOMIC DNA]</scope>
</reference>
<accession>A0A183DWB8</accession>
<dbReference type="GO" id="GO:0031436">
    <property type="term" value="C:BRCA1-BARD1 complex"/>
    <property type="evidence" value="ECO:0007669"/>
    <property type="project" value="TreeGrafter"/>
</dbReference>
<dbReference type="InterPro" id="IPR002110">
    <property type="entry name" value="Ankyrin_rpt"/>
</dbReference>
<dbReference type="PANTHER" id="PTHR24171:SF11">
    <property type="entry name" value="26S PROTEASOME NON-ATPASE REGULATORY SUBUNIT 10"/>
    <property type="match status" value="1"/>
</dbReference>
<keyword evidence="2" id="KW-0040">ANK repeat</keyword>
<dbReference type="SUPFAM" id="SSF48403">
    <property type="entry name" value="Ankyrin repeat"/>
    <property type="match status" value="1"/>
</dbReference>
<reference evidence="5" key="1">
    <citation type="submission" date="2016-06" db="UniProtKB">
        <authorList>
            <consortium name="WormBaseParasite"/>
        </authorList>
    </citation>
    <scope>IDENTIFICATION</scope>
</reference>
<evidence type="ECO:0000313" key="5">
    <source>
        <dbReference type="WBParaSite" id="GPUH_0001302301-mRNA-1"/>
    </source>
</evidence>
<dbReference type="Pfam" id="PF12796">
    <property type="entry name" value="Ank_2"/>
    <property type="match status" value="1"/>
</dbReference>
<keyword evidence="1" id="KW-0677">Repeat</keyword>
<sequence length="266" mass="29434">MNAGVISGFTTDQRRLTCGNSVDSVRTLLAAGVNPCVQNDSSVTAYQMAGISDEVKNAFAQELFQATAQSNLGRVCQMISAGVSVDSIDELSTRNTTLHWAASFGNEDVPSVLQKRSKFRTLCQSGASVNTPNAKGEIALHDAVRRGNEAVVKCLLTRTIRRTTSMDSEIDRASLISMETTTMFAERTSNYSMGRLESWTDLLWPQPKYISLDNKRRTCPYPKDGRLKIYFDGASESEPRRIMQIIQISAPLLSSIHLELDYRGHK</sequence>
<dbReference type="PANTHER" id="PTHR24171">
    <property type="entry name" value="ANKYRIN REPEAT DOMAIN-CONTAINING PROTEIN 39-RELATED"/>
    <property type="match status" value="1"/>
</dbReference>
<dbReference type="GO" id="GO:0085020">
    <property type="term" value="P:protein K6-linked ubiquitination"/>
    <property type="evidence" value="ECO:0007669"/>
    <property type="project" value="TreeGrafter"/>
</dbReference>
<protein>
    <submittedName>
        <fullName evidence="5">ANK_REP_REGION domain-containing protein</fullName>
    </submittedName>
</protein>
<dbReference type="Proteomes" id="UP000271098">
    <property type="component" value="Unassembled WGS sequence"/>
</dbReference>
<proteinExistence type="predicted"/>
<dbReference type="AlphaFoldDB" id="A0A183DWB8"/>
<dbReference type="Gene3D" id="1.25.40.20">
    <property type="entry name" value="Ankyrin repeat-containing domain"/>
    <property type="match status" value="1"/>
</dbReference>
<dbReference type="GO" id="GO:0004842">
    <property type="term" value="F:ubiquitin-protein transferase activity"/>
    <property type="evidence" value="ECO:0007669"/>
    <property type="project" value="TreeGrafter"/>
</dbReference>
<evidence type="ECO:0000256" key="2">
    <source>
        <dbReference type="ARBA" id="ARBA00023043"/>
    </source>
</evidence>
<name>A0A183DWB8_9BILA</name>
<dbReference type="WBParaSite" id="GPUH_0001302301-mRNA-1">
    <property type="protein sequence ID" value="GPUH_0001302301-mRNA-1"/>
    <property type="gene ID" value="GPUH_0001302301"/>
</dbReference>
<dbReference type="InterPro" id="IPR036770">
    <property type="entry name" value="Ankyrin_rpt-contain_sf"/>
</dbReference>
<evidence type="ECO:0000256" key="1">
    <source>
        <dbReference type="ARBA" id="ARBA00022737"/>
    </source>
</evidence>
<organism evidence="5">
    <name type="scientific">Gongylonema pulchrum</name>
    <dbReference type="NCBI Taxonomy" id="637853"/>
    <lineage>
        <taxon>Eukaryota</taxon>
        <taxon>Metazoa</taxon>
        <taxon>Ecdysozoa</taxon>
        <taxon>Nematoda</taxon>
        <taxon>Chromadorea</taxon>
        <taxon>Rhabditida</taxon>
        <taxon>Spirurina</taxon>
        <taxon>Spiruromorpha</taxon>
        <taxon>Spiruroidea</taxon>
        <taxon>Gongylonematidae</taxon>
        <taxon>Gongylonema</taxon>
    </lineage>
</organism>
<dbReference type="OrthoDB" id="5806726at2759"/>
<dbReference type="EMBL" id="UYRT01079832">
    <property type="protein sequence ID" value="VDN21472.1"/>
    <property type="molecule type" value="Genomic_DNA"/>
</dbReference>
<evidence type="ECO:0000313" key="3">
    <source>
        <dbReference type="EMBL" id="VDN21472.1"/>
    </source>
</evidence>
<keyword evidence="4" id="KW-1185">Reference proteome</keyword>
<evidence type="ECO:0000313" key="4">
    <source>
        <dbReference type="Proteomes" id="UP000271098"/>
    </source>
</evidence>
<dbReference type="GO" id="GO:0070531">
    <property type="term" value="C:BRCA1-A complex"/>
    <property type="evidence" value="ECO:0007669"/>
    <property type="project" value="TreeGrafter"/>
</dbReference>